<evidence type="ECO:0000256" key="1">
    <source>
        <dbReference type="ARBA" id="ARBA00008931"/>
    </source>
</evidence>
<dbReference type="EMBL" id="MHLC01000007">
    <property type="protein sequence ID" value="OGZ01566.1"/>
    <property type="molecule type" value="Genomic_DNA"/>
</dbReference>
<dbReference type="InterPro" id="IPR016180">
    <property type="entry name" value="Ribosomal_uL16_dom"/>
</dbReference>
<dbReference type="GO" id="GO:0005840">
    <property type="term" value="C:ribosome"/>
    <property type="evidence" value="ECO:0007669"/>
    <property type="project" value="UniProtKB-KW"/>
</dbReference>
<keyword evidence="4 6" id="KW-0687">Ribonucleoprotein</keyword>
<dbReference type="GO" id="GO:0019843">
    <property type="term" value="F:rRNA binding"/>
    <property type="evidence" value="ECO:0007669"/>
    <property type="project" value="UniProtKB-UniRule"/>
</dbReference>
<keyword evidence="6 8" id="KW-0699">rRNA-binding</keyword>
<keyword evidence="6 8" id="KW-0694">RNA-binding</keyword>
<evidence type="ECO:0000313" key="9">
    <source>
        <dbReference type="EMBL" id="OGZ01566.1"/>
    </source>
</evidence>
<evidence type="ECO:0000256" key="8">
    <source>
        <dbReference type="RuleBase" id="RU004414"/>
    </source>
</evidence>
<protein>
    <recommendedName>
        <fullName evidence="5 6">Large ribosomal subunit protein uL16</fullName>
    </recommendedName>
</protein>
<evidence type="ECO:0000256" key="6">
    <source>
        <dbReference type="HAMAP-Rule" id="MF_01342"/>
    </source>
</evidence>
<dbReference type="Pfam" id="PF00252">
    <property type="entry name" value="Ribosomal_L16"/>
    <property type="match status" value="1"/>
</dbReference>
<dbReference type="CDD" id="cd01433">
    <property type="entry name" value="Ribosomal_L16_L10e"/>
    <property type="match status" value="1"/>
</dbReference>
<dbReference type="SUPFAM" id="SSF54686">
    <property type="entry name" value="Ribosomal protein L16p/L10e"/>
    <property type="match status" value="1"/>
</dbReference>
<dbReference type="GO" id="GO:0000049">
    <property type="term" value="F:tRNA binding"/>
    <property type="evidence" value="ECO:0007669"/>
    <property type="project" value="UniProtKB-KW"/>
</dbReference>
<dbReference type="InterPro" id="IPR020798">
    <property type="entry name" value="Ribosomal_uL16_CS"/>
</dbReference>
<dbReference type="InterPro" id="IPR036920">
    <property type="entry name" value="Ribosomal_uL16_sf"/>
</dbReference>
<dbReference type="InterPro" id="IPR047873">
    <property type="entry name" value="Ribosomal_uL16"/>
</dbReference>
<dbReference type="Proteomes" id="UP000178495">
    <property type="component" value="Unassembled WGS sequence"/>
</dbReference>
<organism evidence="9 10">
    <name type="scientific">Candidatus Liptonbacteria bacterium RIFCSPLOWO2_01_FULL_56_20</name>
    <dbReference type="NCBI Taxonomy" id="1798652"/>
    <lineage>
        <taxon>Bacteria</taxon>
        <taxon>Candidatus Liptoniibacteriota</taxon>
    </lineage>
</organism>
<dbReference type="PANTHER" id="PTHR12220">
    <property type="entry name" value="50S/60S RIBOSOMAL PROTEIN L16"/>
    <property type="match status" value="1"/>
</dbReference>
<dbReference type="GO" id="GO:1990904">
    <property type="term" value="C:ribonucleoprotein complex"/>
    <property type="evidence" value="ECO:0007669"/>
    <property type="project" value="UniProtKB-KW"/>
</dbReference>
<comment type="similarity">
    <text evidence="1 6 7">Belongs to the universal ribosomal protein uL16 family.</text>
</comment>
<dbReference type="PANTHER" id="PTHR12220:SF13">
    <property type="entry name" value="LARGE RIBOSOMAL SUBUNIT PROTEIN UL16M"/>
    <property type="match status" value="1"/>
</dbReference>
<evidence type="ECO:0000313" key="10">
    <source>
        <dbReference type="Proteomes" id="UP000178495"/>
    </source>
</evidence>
<reference evidence="9 10" key="1">
    <citation type="journal article" date="2016" name="Nat. Commun.">
        <title>Thousands of microbial genomes shed light on interconnected biogeochemical processes in an aquifer system.</title>
        <authorList>
            <person name="Anantharaman K."/>
            <person name="Brown C.T."/>
            <person name="Hug L.A."/>
            <person name="Sharon I."/>
            <person name="Castelle C.J."/>
            <person name="Probst A.J."/>
            <person name="Thomas B.C."/>
            <person name="Singh A."/>
            <person name="Wilkins M.J."/>
            <person name="Karaoz U."/>
            <person name="Brodie E.L."/>
            <person name="Williams K.H."/>
            <person name="Hubbard S.S."/>
            <person name="Banfield J.F."/>
        </authorList>
    </citation>
    <scope>NUCLEOTIDE SEQUENCE [LARGE SCALE GENOMIC DNA]</scope>
</reference>
<evidence type="ECO:0000256" key="2">
    <source>
        <dbReference type="ARBA" id="ARBA00022555"/>
    </source>
</evidence>
<name>A0A1G2CJJ1_9BACT</name>
<dbReference type="FunFam" id="3.90.1170.10:FF:000001">
    <property type="entry name" value="50S ribosomal protein L16"/>
    <property type="match status" value="1"/>
</dbReference>
<evidence type="ECO:0000256" key="3">
    <source>
        <dbReference type="ARBA" id="ARBA00022980"/>
    </source>
</evidence>
<comment type="function">
    <text evidence="6 8">Binds 23S rRNA and is also seen to make contacts with the A and possibly P site tRNAs.</text>
</comment>
<dbReference type="PROSITE" id="PS00586">
    <property type="entry name" value="RIBOSOMAL_L16_1"/>
    <property type="match status" value="1"/>
</dbReference>
<dbReference type="InterPro" id="IPR000114">
    <property type="entry name" value="Ribosomal_uL16_bact-type"/>
</dbReference>
<evidence type="ECO:0000256" key="5">
    <source>
        <dbReference type="ARBA" id="ARBA00035198"/>
    </source>
</evidence>
<proteinExistence type="inferred from homology"/>
<dbReference type="PRINTS" id="PR00060">
    <property type="entry name" value="RIBOSOMALL16"/>
</dbReference>
<dbReference type="AlphaFoldDB" id="A0A1G2CJJ1"/>
<dbReference type="Gene3D" id="3.90.1170.10">
    <property type="entry name" value="Ribosomal protein L10e/L16"/>
    <property type="match status" value="1"/>
</dbReference>
<keyword evidence="3 6" id="KW-0689">Ribosomal protein</keyword>
<accession>A0A1G2CJJ1</accession>
<dbReference type="HAMAP" id="MF_01342">
    <property type="entry name" value="Ribosomal_uL16"/>
    <property type="match status" value="1"/>
</dbReference>
<dbReference type="GO" id="GO:0003735">
    <property type="term" value="F:structural constituent of ribosome"/>
    <property type="evidence" value="ECO:0007669"/>
    <property type="project" value="InterPro"/>
</dbReference>
<dbReference type="GO" id="GO:0006412">
    <property type="term" value="P:translation"/>
    <property type="evidence" value="ECO:0007669"/>
    <property type="project" value="UniProtKB-UniRule"/>
</dbReference>
<evidence type="ECO:0000256" key="7">
    <source>
        <dbReference type="RuleBase" id="RU004413"/>
    </source>
</evidence>
<dbReference type="STRING" id="1798652.A3A43_01500"/>
<dbReference type="NCBIfam" id="TIGR01164">
    <property type="entry name" value="rplP_bact"/>
    <property type="match status" value="1"/>
</dbReference>
<sequence>MLIPKKVKHRKWQKGRSRKRNVETRGLELSFGQYGLKALEAARLNSRQIEAARRTITGYIKREGRLWIRVFPDKPITKRPPETTMGGGKGSVDHYVFPVRPGRVIFELDTSSPEIAREALRRAAYKLPFKTRVISKTEHSTR</sequence>
<comment type="subunit">
    <text evidence="6 8">Part of the 50S ribosomal subunit.</text>
</comment>
<gene>
    <name evidence="6" type="primary">rplP</name>
    <name evidence="9" type="ORF">A3A43_01500</name>
</gene>
<evidence type="ECO:0000256" key="4">
    <source>
        <dbReference type="ARBA" id="ARBA00023274"/>
    </source>
</evidence>
<keyword evidence="2 6" id="KW-0820">tRNA-binding</keyword>
<comment type="caution">
    <text evidence="9">The sequence shown here is derived from an EMBL/GenBank/DDBJ whole genome shotgun (WGS) entry which is preliminary data.</text>
</comment>